<keyword evidence="2" id="KW-1133">Transmembrane helix</keyword>
<feature type="transmembrane region" description="Helical" evidence="2">
    <location>
        <begin position="228"/>
        <end position="248"/>
    </location>
</feature>
<dbReference type="GO" id="GO:0031293">
    <property type="term" value="P:membrane protein intracellular domain proteolysis"/>
    <property type="evidence" value="ECO:0007669"/>
    <property type="project" value="TreeGrafter"/>
</dbReference>
<comment type="caution">
    <text evidence="3">The sequence shown here is derived from an EMBL/GenBank/DDBJ whole genome shotgun (WGS) entry which is preliminary data.</text>
</comment>
<dbReference type="PANTHER" id="PTHR13325:SF3">
    <property type="entry name" value="MEMBRANE-BOUND TRANSCRIPTION FACTOR SITE-2 PROTEASE"/>
    <property type="match status" value="1"/>
</dbReference>
<keyword evidence="2" id="KW-0472">Membrane</keyword>
<sequence length="716" mass="80474">MAKQTFYDQWHRIAELRIGLRPSVQVRQQRFRGEVYYVYNEVIHAGFFRARPETHALVQRIRPNQTLHEIWREFVDISPKTAPGQKDFFDLIAALYRANMVYVEGGVSEERLLERALQKKKKPLAARISELLFLRIPLLDPEPMLKRLLPLINAIYSLPAILLVLATCLWAGYEFLLASDRAFAQSQNILQISNLIPLYLAMFATHVLHEFSHAALCKYYGGHVRTTGLMLLMFTPLPYADVSASWSFRNKWHRAAVGAAGMYSDAFFCAIATIVWAYSPPGPLNEVATNLMFVTAVYTVLFNANPLMRFDGYYILSDITGIPNLHEAAKKQVTELFRTKILGEAETQLHPVSGRRKFFLAAFFFTSNFYRILIMIGIVKFVADQYFGLGLAVAAALAYSTFLAPVAKFLKPVRDPRFMAKHRKKVLGASGVFLAMALFIAFVPLPFSRVLDGVVQDREKTRIFLPLNGIVETVYPQNGDHVAQGAVVMQLSNPELELELQGLQAKIAGVEARMNQSLTEGGQTYAAIEQELHTMQTTRAHLESELRKLVIYAPHDGTWVAPELRAYTGQWLSRGAEVGAISKSQDYQFRAILEQQGASEIAAMRADEASVKVEGLRAHTLAIPQLSVIPFSQKELPSVAVSPLAGGDVAMDLQNRDKPEAAERFFLIVADLASDPVDEALLDGRRGWMRVSLPPRSLGLRAYDGLRQFFQKRYKL</sequence>
<dbReference type="SUPFAM" id="SSF111369">
    <property type="entry name" value="HlyD-like secretion proteins"/>
    <property type="match status" value="1"/>
</dbReference>
<feature type="transmembrane region" description="Helical" evidence="2">
    <location>
        <begin position="290"/>
        <end position="308"/>
    </location>
</feature>
<evidence type="ECO:0000313" key="3">
    <source>
        <dbReference type="EMBL" id="PRY88286.1"/>
    </source>
</evidence>
<feature type="transmembrane region" description="Helical" evidence="2">
    <location>
        <begin position="426"/>
        <end position="447"/>
    </location>
</feature>
<organism evidence="3 4">
    <name type="scientific">Donghicola tyrosinivorans</name>
    <dbReference type="NCBI Taxonomy" id="1652492"/>
    <lineage>
        <taxon>Bacteria</taxon>
        <taxon>Pseudomonadati</taxon>
        <taxon>Pseudomonadota</taxon>
        <taxon>Alphaproteobacteria</taxon>
        <taxon>Rhodobacterales</taxon>
        <taxon>Roseobacteraceae</taxon>
        <taxon>Donghicola</taxon>
    </lineage>
</organism>
<feature type="transmembrane region" description="Helical" evidence="2">
    <location>
        <begin position="385"/>
        <end position="406"/>
    </location>
</feature>
<dbReference type="RefSeq" id="WP_106265332.1">
    <property type="nucleotide sequence ID" value="NZ_PVTQ01000008.1"/>
</dbReference>
<feature type="transmembrane region" description="Helical" evidence="2">
    <location>
        <begin position="154"/>
        <end position="177"/>
    </location>
</feature>
<dbReference type="OrthoDB" id="9759690at2"/>
<feature type="coiled-coil region" evidence="1">
    <location>
        <begin position="493"/>
        <end position="545"/>
    </location>
</feature>
<evidence type="ECO:0000313" key="4">
    <source>
        <dbReference type="Proteomes" id="UP000238392"/>
    </source>
</evidence>
<dbReference type="GO" id="GO:0005737">
    <property type="term" value="C:cytoplasm"/>
    <property type="evidence" value="ECO:0007669"/>
    <property type="project" value="TreeGrafter"/>
</dbReference>
<dbReference type="Proteomes" id="UP000238392">
    <property type="component" value="Unassembled WGS sequence"/>
</dbReference>
<dbReference type="Gene3D" id="2.40.50.100">
    <property type="match status" value="1"/>
</dbReference>
<name>A0A2T0WNK8_9RHOB</name>
<evidence type="ECO:0000256" key="1">
    <source>
        <dbReference type="SAM" id="Coils"/>
    </source>
</evidence>
<keyword evidence="2" id="KW-0812">Transmembrane</keyword>
<keyword evidence="4" id="KW-1185">Reference proteome</keyword>
<dbReference type="AlphaFoldDB" id="A0A2T0WNK8"/>
<protein>
    <submittedName>
        <fullName evidence="3">Putative peptide zinc metalloprotease protein</fullName>
    </submittedName>
</protein>
<feature type="transmembrane region" description="Helical" evidence="2">
    <location>
        <begin position="358"/>
        <end position="379"/>
    </location>
</feature>
<keyword evidence="3" id="KW-0482">Metalloprotease</keyword>
<reference evidence="3 4" key="1">
    <citation type="submission" date="2018-03" db="EMBL/GenBank/DDBJ databases">
        <title>Genomic Encyclopedia of Archaeal and Bacterial Type Strains, Phase II (KMG-II): from individual species to whole genera.</title>
        <authorList>
            <person name="Goeker M."/>
        </authorList>
    </citation>
    <scope>NUCLEOTIDE SEQUENCE [LARGE SCALE GENOMIC DNA]</scope>
    <source>
        <strain evidence="3 4">DSM 100212</strain>
    </source>
</reference>
<dbReference type="PANTHER" id="PTHR13325">
    <property type="entry name" value="PROTEASE M50 MEMBRANE-BOUND TRANSCRIPTION FACTOR SITE 2 PROTEASE"/>
    <property type="match status" value="1"/>
</dbReference>
<dbReference type="EMBL" id="PVTQ01000008">
    <property type="protein sequence ID" value="PRY88286.1"/>
    <property type="molecule type" value="Genomic_DNA"/>
</dbReference>
<proteinExistence type="predicted"/>
<dbReference type="GO" id="GO:0016020">
    <property type="term" value="C:membrane"/>
    <property type="evidence" value="ECO:0007669"/>
    <property type="project" value="InterPro"/>
</dbReference>
<dbReference type="InterPro" id="IPR001193">
    <property type="entry name" value="MBTPS2"/>
</dbReference>
<gene>
    <name evidence="3" type="ORF">CLV74_10891</name>
</gene>
<keyword evidence="3" id="KW-0645">Protease</keyword>
<feature type="transmembrane region" description="Helical" evidence="2">
    <location>
        <begin position="255"/>
        <end position="278"/>
    </location>
</feature>
<dbReference type="GO" id="GO:0004222">
    <property type="term" value="F:metalloendopeptidase activity"/>
    <property type="evidence" value="ECO:0007669"/>
    <property type="project" value="InterPro"/>
</dbReference>
<keyword evidence="1" id="KW-0175">Coiled coil</keyword>
<accession>A0A2T0WNK8</accession>
<evidence type="ECO:0000256" key="2">
    <source>
        <dbReference type="SAM" id="Phobius"/>
    </source>
</evidence>
<keyword evidence="3" id="KW-0378">Hydrolase</keyword>
<feature type="transmembrane region" description="Helical" evidence="2">
    <location>
        <begin position="189"/>
        <end position="208"/>
    </location>
</feature>